<reference evidence="8" key="1">
    <citation type="submission" date="2020-06" db="EMBL/GenBank/DDBJ databases">
        <authorList>
            <person name="Onetto C."/>
        </authorList>
    </citation>
    <scope>NUCLEOTIDE SEQUENCE</scope>
</reference>
<sequence>MPKEQYPDLYAGRKSSFCGIDYNFATEKTFDHTPEERRAVYESLWAHGDFHFWLATYGDMLFSDEANTEAFNFW</sequence>
<dbReference type="PANTHER" id="PTHR43098">
    <property type="entry name" value="L-ORNITHINE N(5)-MONOOXYGENASE-RELATED"/>
    <property type="match status" value="1"/>
</dbReference>
<protein>
    <submittedName>
        <fullName evidence="8">Uncharacterized protein</fullName>
    </submittedName>
</protein>
<proteinExistence type="inferred from homology"/>
<dbReference type="Proteomes" id="UP000714618">
    <property type="component" value="Unassembled WGS sequence"/>
</dbReference>
<evidence type="ECO:0000256" key="2">
    <source>
        <dbReference type="ARBA" id="ARBA00010139"/>
    </source>
</evidence>
<comment type="cofactor">
    <cofactor evidence="1">
        <name>FAD</name>
        <dbReference type="ChEBI" id="CHEBI:57692"/>
    </cofactor>
</comment>
<keyword evidence="9" id="KW-1185">Reference proteome</keyword>
<organism evidence="8 9">
    <name type="scientific">Aureobasidium mustum</name>
    <dbReference type="NCBI Taxonomy" id="2773714"/>
    <lineage>
        <taxon>Eukaryota</taxon>
        <taxon>Fungi</taxon>
        <taxon>Dikarya</taxon>
        <taxon>Ascomycota</taxon>
        <taxon>Pezizomycotina</taxon>
        <taxon>Dothideomycetes</taxon>
        <taxon>Dothideomycetidae</taxon>
        <taxon>Dothideales</taxon>
        <taxon>Saccotheciaceae</taxon>
        <taxon>Aureobasidium</taxon>
    </lineage>
</organism>
<comment type="similarity">
    <text evidence="2">Belongs to the FAD-binding monooxygenase family.</text>
</comment>
<name>A0A9N8KAF2_9PEZI</name>
<keyword evidence="5" id="KW-0521">NADP</keyword>
<evidence type="ECO:0000256" key="7">
    <source>
        <dbReference type="ARBA" id="ARBA00023033"/>
    </source>
</evidence>
<dbReference type="PANTHER" id="PTHR43098:SF3">
    <property type="entry name" value="L-ORNITHINE N(5)-MONOOXYGENASE-RELATED"/>
    <property type="match status" value="1"/>
</dbReference>
<gene>
    <name evidence="8" type="ORF">AWRI4233_LOCUS8719</name>
</gene>
<dbReference type="GO" id="GO:0004497">
    <property type="term" value="F:monooxygenase activity"/>
    <property type="evidence" value="ECO:0007669"/>
    <property type="project" value="UniProtKB-KW"/>
</dbReference>
<keyword evidence="7" id="KW-0503">Monooxygenase</keyword>
<accession>A0A9N8KAF2</accession>
<dbReference type="InterPro" id="IPR050775">
    <property type="entry name" value="FAD-binding_Monooxygenases"/>
</dbReference>
<dbReference type="OrthoDB" id="66881at2759"/>
<dbReference type="AlphaFoldDB" id="A0A9N8KAF2"/>
<keyword evidence="6" id="KW-0560">Oxidoreductase</keyword>
<keyword evidence="4" id="KW-0274">FAD</keyword>
<dbReference type="EMBL" id="CAIJEO010000011">
    <property type="protein sequence ID" value="CAD0099894.1"/>
    <property type="molecule type" value="Genomic_DNA"/>
</dbReference>
<evidence type="ECO:0000256" key="6">
    <source>
        <dbReference type="ARBA" id="ARBA00023002"/>
    </source>
</evidence>
<evidence type="ECO:0000256" key="1">
    <source>
        <dbReference type="ARBA" id="ARBA00001974"/>
    </source>
</evidence>
<evidence type="ECO:0000313" key="9">
    <source>
        <dbReference type="Proteomes" id="UP000714618"/>
    </source>
</evidence>
<keyword evidence="3" id="KW-0285">Flavoprotein</keyword>
<comment type="caution">
    <text evidence="8">The sequence shown here is derived from an EMBL/GenBank/DDBJ whole genome shotgun (WGS) entry which is preliminary data.</text>
</comment>
<evidence type="ECO:0000313" key="8">
    <source>
        <dbReference type="EMBL" id="CAD0099894.1"/>
    </source>
</evidence>
<evidence type="ECO:0000256" key="3">
    <source>
        <dbReference type="ARBA" id="ARBA00022630"/>
    </source>
</evidence>
<evidence type="ECO:0000256" key="5">
    <source>
        <dbReference type="ARBA" id="ARBA00022857"/>
    </source>
</evidence>
<evidence type="ECO:0000256" key="4">
    <source>
        <dbReference type="ARBA" id="ARBA00022827"/>
    </source>
</evidence>